<dbReference type="PANTHER" id="PTHR10502">
    <property type="entry name" value="ANNEXIN"/>
    <property type="match status" value="1"/>
</dbReference>
<dbReference type="InterPro" id="IPR037104">
    <property type="entry name" value="Annexin_sf"/>
</dbReference>
<dbReference type="EMBL" id="JAWRVG010000005">
    <property type="protein sequence ID" value="KAK4082399.1"/>
    <property type="molecule type" value="Genomic_DNA"/>
</dbReference>
<dbReference type="GeneID" id="87916273"/>
<dbReference type="Gene3D" id="1.10.220.10">
    <property type="entry name" value="Annexin"/>
    <property type="match status" value="3"/>
</dbReference>
<dbReference type="GO" id="GO:0012506">
    <property type="term" value="C:vesicle membrane"/>
    <property type="evidence" value="ECO:0007669"/>
    <property type="project" value="TreeGrafter"/>
</dbReference>
<protein>
    <recommendedName>
        <fullName evidence="6">Annexin</fullName>
    </recommendedName>
</protein>
<dbReference type="InterPro" id="IPR018502">
    <property type="entry name" value="Annexin_repeat"/>
</dbReference>
<keyword evidence="5" id="KW-1185">Reference proteome</keyword>
<evidence type="ECO:0000313" key="5">
    <source>
        <dbReference type="Proteomes" id="UP001273209"/>
    </source>
</evidence>
<accession>A0AAE1IHQ0</accession>
<name>A0AAE1IHQ0_9HYPO</name>
<dbReference type="GO" id="GO:0005737">
    <property type="term" value="C:cytoplasm"/>
    <property type="evidence" value="ECO:0007669"/>
    <property type="project" value="TreeGrafter"/>
</dbReference>
<comment type="similarity">
    <text evidence="1">Belongs to the annexin family.</text>
</comment>
<dbReference type="GO" id="GO:0005509">
    <property type="term" value="F:calcium ion binding"/>
    <property type="evidence" value="ECO:0007669"/>
    <property type="project" value="InterPro"/>
</dbReference>
<reference evidence="4" key="1">
    <citation type="submission" date="2023-11" db="EMBL/GenBank/DDBJ databases">
        <title>The genome sequences of three competitors of mushroom-forming fungi.</title>
        <authorList>
            <person name="Beijen E."/>
            <person name="Ohm R.A."/>
        </authorList>
    </citation>
    <scope>NUCLEOTIDE SEQUENCE</scope>
    <source>
        <strain evidence="4">CBS 100526</strain>
    </source>
</reference>
<evidence type="ECO:0000313" key="4">
    <source>
        <dbReference type="EMBL" id="KAK4082399.1"/>
    </source>
</evidence>
<dbReference type="GO" id="GO:0001786">
    <property type="term" value="F:phosphatidylserine binding"/>
    <property type="evidence" value="ECO:0007669"/>
    <property type="project" value="TreeGrafter"/>
</dbReference>
<evidence type="ECO:0000256" key="1">
    <source>
        <dbReference type="ARBA" id="ARBA00007831"/>
    </source>
</evidence>
<proteinExistence type="inferred from homology"/>
<sequence length="305" mass="34722">MRGDGRYNRTLIRVLTNPKFQDPRALHRLKEDYYNRTNLHLADQIQQKSQGFIQVALLALLRGPLDFDVYTLQGALSGDVTNKTALDDVLLCRSNADIRAIVNKYKITSGEDLVQLIRNKVDDTLFQLYSPILFGTRTEDAVPAIYAEMEHEATEIYCLIEAPPGIDVSPIVDILASANIAQLRAMRGIYNKRYGRKLDKDISRKFSGYTEEALLHILDFVTDSGQSDVVGLWKTLEQSTWHYSTFTYRALRLYWSGIERLQGLHVASKKNSHGKLMKTQLNEKLPDGDYRDLMIALIGERSKPP</sequence>
<evidence type="ECO:0008006" key="6">
    <source>
        <dbReference type="Google" id="ProtNLM"/>
    </source>
</evidence>
<dbReference type="PANTHER" id="PTHR10502:SF102">
    <property type="entry name" value="ANNEXIN B11"/>
    <property type="match status" value="1"/>
</dbReference>
<dbReference type="GO" id="GO:0005544">
    <property type="term" value="F:calcium-dependent phospholipid binding"/>
    <property type="evidence" value="ECO:0007669"/>
    <property type="project" value="InterPro"/>
</dbReference>
<dbReference type="Proteomes" id="UP001273209">
    <property type="component" value="Unassembled WGS sequence"/>
</dbReference>
<dbReference type="AlphaFoldDB" id="A0AAE1IHQ0"/>
<dbReference type="PROSITE" id="PS51897">
    <property type="entry name" value="ANNEXIN_2"/>
    <property type="match status" value="1"/>
</dbReference>
<dbReference type="Pfam" id="PF00191">
    <property type="entry name" value="Annexin"/>
    <property type="match status" value="2"/>
</dbReference>
<dbReference type="RefSeq" id="XP_062759067.1">
    <property type="nucleotide sequence ID" value="XM_062896368.1"/>
</dbReference>
<keyword evidence="2" id="KW-0677">Repeat</keyword>
<gene>
    <name evidence="4" type="ORF">Triagg1_2211</name>
</gene>
<comment type="caution">
    <text evidence="4">The sequence shown here is derived from an EMBL/GenBank/DDBJ whole genome shotgun (WGS) entry which is preliminary data.</text>
</comment>
<dbReference type="SUPFAM" id="SSF47874">
    <property type="entry name" value="Annexin"/>
    <property type="match status" value="1"/>
</dbReference>
<organism evidence="4 5">
    <name type="scientific">Trichoderma aggressivum f. europaeum</name>
    <dbReference type="NCBI Taxonomy" id="173218"/>
    <lineage>
        <taxon>Eukaryota</taxon>
        <taxon>Fungi</taxon>
        <taxon>Dikarya</taxon>
        <taxon>Ascomycota</taxon>
        <taxon>Pezizomycotina</taxon>
        <taxon>Sordariomycetes</taxon>
        <taxon>Hypocreomycetidae</taxon>
        <taxon>Hypocreales</taxon>
        <taxon>Hypocreaceae</taxon>
        <taxon>Trichoderma</taxon>
    </lineage>
</organism>
<evidence type="ECO:0000256" key="2">
    <source>
        <dbReference type="ARBA" id="ARBA00022737"/>
    </source>
</evidence>
<dbReference type="GO" id="GO:0005886">
    <property type="term" value="C:plasma membrane"/>
    <property type="evidence" value="ECO:0007669"/>
    <property type="project" value="TreeGrafter"/>
</dbReference>
<evidence type="ECO:0000256" key="3">
    <source>
        <dbReference type="ARBA" id="ARBA00023216"/>
    </source>
</evidence>
<keyword evidence="3" id="KW-0041">Annexin</keyword>
<dbReference type="SMART" id="SM00335">
    <property type="entry name" value="ANX"/>
    <property type="match status" value="2"/>
</dbReference>
<dbReference type="GO" id="GO:0005634">
    <property type="term" value="C:nucleus"/>
    <property type="evidence" value="ECO:0007669"/>
    <property type="project" value="TreeGrafter"/>
</dbReference>